<dbReference type="Proteomes" id="UP000199497">
    <property type="component" value="Unassembled WGS sequence"/>
</dbReference>
<gene>
    <name evidence="2" type="ORF">SAMN04487905_101209</name>
</gene>
<proteinExistence type="predicted"/>
<keyword evidence="1" id="KW-0812">Transmembrane</keyword>
<evidence type="ECO:0000313" key="3">
    <source>
        <dbReference type="Proteomes" id="UP000199497"/>
    </source>
</evidence>
<keyword evidence="1" id="KW-1133">Transmembrane helix</keyword>
<dbReference type="RefSeq" id="WP_092596309.1">
    <property type="nucleotide sequence ID" value="NZ_FNJR01000001.1"/>
</dbReference>
<feature type="transmembrane region" description="Helical" evidence="1">
    <location>
        <begin position="42"/>
        <end position="62"/>
    </location>
</feature>
<keyword evidence="1" id="KW-0472">Membrane</keyword>
<organism evidence="2 3">
    <name type="scientific">Actinopolyspora xinjiangensis</name>
    <dbReference type="NCBI Taxonomy" id="405564"/>
    <lineage>
        <taxon>Bacteria</taxon>
        <taxon>Bacillati</taxon>
        <taxon>Actinomycetota</taxon>
        <taxon>Actinomycetes</taxon>
        <taxon>Actinopolysporales</taxon>
        <taxon>Actinopolysporaceae</taxon>
        <taxon>Actinopolyspora</taxon>
    </lineage>
</organism>
<dbReference type="STRING" id="405564.SAMN04487905_101209"/>
<protein>
    <submittedName>
        <fullName evidence="2">Uncharacterized protein</fullName>
    </submittedName>
</protein>
<keyword evidence="3" id="KW-1185">Reference proteome</keyword>
<feature type="transmembrane region" description="Helical" evidence="1">
    <location>
        <begin position="18"/>
        <end position="36"/>
    </location>
</feature>
<evidence type="ECO:0000256" key="1">
    <source>
        <dbReference type="SAM" id="Phobius"/>
    </source>
</evidence>
<sequence length="95" mass="10546">MATAVRIATFPFRVAWRLVKLLFLPVLITGLAWMVLGVESRWFLGIAAVCGVWTAGVVRLWWLHTVGELRSLGRGTVDVRTQAEADAGPSRKGRR</sequence>
<reference evidence="3" key="1">
    <citation type="submission" date="2016-10" db="EMBL/GenBank/DDBJ databases">
        <authorList>
            <person name="Varghese N."/>
            <person name="Submissions S."/>
        </authorList>
    </citation>
    <scope>NUCLEOTIDE SEQUENCE [LARGE SCALE GENOMIC DNA]</scope>
    <source>
        <strain evidence="3">DSM 46732</strain>
    </source>
</reference>
<name>A0A1H0NPI4_9ACTN</name>
<evidence type="ECO:0000313" key="2">
    <source>
        <dbReference type="EMBL" id="SDO94667.1"/>
    </source>
</evidence>
<dbReference type="OrthoDB" id="5189269at2"/>
<accession>A0A1H0NPI4</accession>
<dbReference type="EMBL" id="FNJR01000001">
    <property type="protein sequence ID" value="SDO94667.1"/>
    <property type="molecule type" value="Genomic_DNA"/>
</dbReference>
<dbReference type="AlphaFoldDB" id="A0A1H0NPI4"/>